<evidence type="ECO:0000256" key="4">
    <source>
        <dbReference type="ARBA" id="ARBA00022723"/>
    </source>
</evidence>
<dbReference type="PANTHER" id="PTHR24305">
    <property type="entry name" value="CYTOCHROME P450"/>
    <property type="match status" value="1"/>
</dbReference>
<dbReference type="SUPFAM" id="SSF48264">
    <property type="entry name" value="Cytochrome P450"/>
    <property type="match status" value="1"/>
</dbReference>
<evidence type="ECO:0000256" key="3">
    <source>
        <dbReference type="ARBA" id="ARBA00022617"/>
    </source>
</evidence>
<protein>
    <recommendedName>
        <fullName evidence="11">Cytochrome P450</fullName>
    </recommendedName>
</protein>
<dbReference type="InterPro" id="IPR001128">
    <property type="entry name" value="Cyt_P450"/>
</dbReference>
<dbReference type="GeneID" id="89997152"/>
<keyword evidence="7 8" id="KW-0503">Monooxygenase</keyword>
<evidence type="ECO:0000256" key="6">
    <source>
        <dbReference type="ARBA" id="ARBA00023004"/>
    </source>
</evidence>
<evidence type="ECO:0000256" key="8">
    <source>
        <dbReference type="RuleBase" id="RU000461"/>
    </source>
</evidence>
<evidence type="ECO:0000313" key="10">
    <source>
        <dbReference type="Proteomes" id="UP001334248"/>
    </source>
</evidence>
<keyword evidence="3 8" id="KW-0349">Heme</keyword>
<dbReference type="PRINTS" id="PR00463">
    <property type="entry name" value="EP450I"/>
</dbReference>
<keyword evidence="6 8" id="KW-0408">Iron</keyword>
<dbReference type="PANTHER" id="PTHR24305:SF157">
    <property type="entry name" value="N-ACETYLTRYPTOPHAN 6-HYDROXYLASE IVOC-RELATED"/>
    <property type="match status" value="1"/>
</dbReference>
<dbReference type="Proteomes" id="UP001334248">
    <property type="component" value="Unassembled WGS sequence"/>
</dbReference>
<gene>
    <name evidence="9" type="ORF">PMZ80_003703</name>
</gene>
<evidence type="ECO:0000256" key="2">
    <source>
        <dbReference type="ARBA" id="ARBA00010617"/>
    </source>
</evidence>
<comment type="caution">
    <text evidence="9">The sequence shown here is derived from an EMBL/GenBank/DDBJ whole genome shotgun (WGS) entry which is preliminary data.</text>
</comment>
<dbReference type="PRINTS" id="PR00385">
    <property type="entry name" value="P450"/>
</dbReference>
<dbReference type="Pfam" id="PF00067">
    <property type="entry name" value="p450"/>
    <property type="match status" value="1"/>
</dbReference>
<proteinExistence type="inferred from homology"/>
<organism evidence="9 10">
    <name type="scientific">Knufia obscura</name>
    <dbReference type="NCBI Taxonomy" id="1635080"/>
    <lineage>
        <taxon>Eukaryota</taxon>
        <taxon>Fungi</taxon>
        <taxon>Dikarya</taxon>
        <taxon>Ascomycota</taxon>
        <taxon>Pezizomycotina</taxon>
        <taxon>Eurotiomycetes</taxon>
        <taxon>Chaetothyriomycetidae</taxon>
        <taxon>Chaetothyriales</taxon>
        <taxon>Trichomeriaceae</taxon>
        <taxon>Knufia</taxon>
    </lineage>
</organism>
<sequence length="499" mass="55750">MSVFGPVVAALVACTTWFIFRGITRLYFHPLSAFPGPPIAAVTGLYKAYIDVVAQSSFVHNLERLHAIYGDVVRVGPNELHFANPEVCQEICNAPNRWDKEESLYHSFGEDRSSFGSLTYAEAKPRKDILTRLFSKKAIRDAEHLVQEKVLGLCDSFLRTGERSVDLFYAFRCMSIDVITYICFGHSVNALESPGHEAPIILAMDASLPVFVRFKYSSLYKNMIIKCPPNISKVVSPATKGLVNLQVAIKEQVVDLKNNPEHLKTLPHNTTIWNELLKPEVHPDGRVPDIGSLFEESQAFLFGGADTTGTTLMHGTFCVLEDPEVYHRLKAELQQAWPDLEDAPSQSTLETLPYLSAVIRESLRMSPGVASPLPRVVPASGTKLGGNFIPGGTVVEMSSHFVHRSADTFENPNEFKPDRWMGPGGKDLEKWLVSFSRGPRSCLGLNLAWAELYLTFAHVYRKFDIEVDPSSPKELRWRDCFLPEYLGPHLKAKMTPVKA</sequence>
<dbReference type="Gene3D" id="1.10.630.10">
    <property type="entry name" value="Cytochrome P450"/>
    <property type="match status" value="1"/>
</dbReference>
<evidence type="ECO:0008006" key="11">
    <source>
        <dbReference type="Google" id="ProtNLM"/>
    </source>
</evidence>
<dbReference type="RefSeq" id="XP_064732511.1">
    <property type="nucleotide sequence ID" value="XM_064872131.1"/>
</dbReference>
<dbReference type="PROSITE" id="PS00086">
    <property type="entry name" value="CYTOCHROME_P450"/>
    <property type="match status" value="1"/>
</dbReference>
<dbReference type="EMBL" id="JAVHJV010000003">
    <property type="protein sequence ID" value="KAK5944421.1"/>
    <property type="molecule type" value="Genomic_DNA"/>
</dbReference>
<dbReference type="CDD" id="cd11062">
    <property type="entry name" value="CYP58-like"/>
    <property type="match status" value="1"/>
</dbReference>
<evidence type="ECO:0000313" key="9">
    <source>
        <dbReference type="EMBL" id="KAK5944421.1"/>
    </source>
</evidence>
<reference evidence="9 10" key="1">
    <citation type="journal article" date="2023" name="Res Sq">
        <title>Genomic and morphological characterization of Knufia obscura isolated from the Mars 2020 spacecraft assembly facility.</title>
        <authorList>
            <person name="Chander A.M."/>
            <person name="Teixeira M.M."/>
            <person name="Singh N.K."/>
            <person name="Williams M.P."/>
            <person name="Parker C.W."/>
            <person name="Leo P."/>
            <person name="Stajich J.E."/>
            <person name="Torok T."/>
            <person name="Tighe S."/>
            <person name="Mason C.E."/>
            <person name="Venkateswaran K."/>
        </authorList>
    </citation>
    <scope>NUCLEOTIDE SEQUENCE [LARGE SCALE GENOMIC DNA]</scope>
    <source>
        <strain evidence="9 10">CCFEE 5817</strain>
    </source>
</reference>
<evidence type="ECO:0000256" key="7">
    <source>
        <dbReference type="ARBA" id="ARBA00023033"/>
    </source>
</evidence>
<keyword evidence="4 8" id="KW-0479">Metal-binding</keyword>
<keyword evidence="10" id="KW-1185">Reference proteome</keyword>
<name>A0ABR0RUZ0_9EURO</name>
<keyword evidence="5 8" id="KW-0560">Oxidoreductase</keyword>
<comment type="cofactor">
    <cofactor evidence="1">
        <name>heme</name>
        <dbReference type="ChEBI" id="CHEBI:30413"/>
    </cofactor>
</comment>
<evidence type="ECO:0000256" key="1">
    <source>
        <dbReference type="ARBA" id="ARBA00001971"/>
    </source>
</evidence>
<dbReference type="InterPro" id="IPR050121">
    <property type="entry name" value="Cytochrome_P450_monoxygenase"/>
</dbReference>
<dbReference type="InterPro" id="IPR017972">
    <property type="entry name" value="Cyt_P450_CS"/>
</dbReference>
<evidence type="ECO:0000256" key="5">
    <source>
        <dbReference type="ARBA" id="ARBA00023002"/>
    </source>
</evidence>
<comment type="similarity">
    <text evidence="2 8">Belongs to the cytochrome P450 family.</text>
</comment>
<dbReference type="InterPro" id="IPR002401">
    <property type="entry name" value="Cyt_P450_E_grp-I"/>
</dbReference>
<accession>A0ABR0RUZ0</accession>
<dbReference type="InterPro" id="IPR036396">
    <property type="entry name" value="Cyt_P450_sf"/>
</dbReference>